<evidence type="ECO:0000256" key="5">
    <source>
        <dbReference type="ARBA" id="ARBA00022448"/>
    </source>
</evidence>
<dbReference type="FunFam" id="3.40.50.300:FF:000093">
    <property type="entry name" value="Fidgetin-like 1"/>
    <property type="match status" value="1"/>
</dbReference>
<dbReference type="Gene3D" id="3.40.50.300">
    <property type="entry name" value="P-loop containing nucleotide triphosphate hydrolases"/>
    <property type="match status" value="1"/>
</dbReference>
<feature type="compositionally biased region" description="Low complexity" evidence="14">
    <location>
        <begin position="960"/>
        <end position="974"/>
    </location>
</feature>
<dbReference type="GO" id="GO:0005524">
    <property type="term" value="F:ATP binding"/>
    <property type="evidence" value="ECO:0007669"/>
    <property type="project" value="UniProtKB-KW"/>
</dbReference>
<comment type="similarity">
    <text evidence="3 13">Belongs to the COG6 family.</text>
</comment>
<evidence type="ECO:0000256" key="9">
    <source>
        <dbReference type="ARBA" id="ARBA00023034"/>
    </source>
</evidence>
<evidence type="ECO:0000259" key="15">
    <source>
        <dbReference type="SMART" id="SM00382"/>
    </source>
</evidence>
<keyword evidence="5 13" id="KW-0813">Transport</keyword>
<evidence type="ECO:0000256" key="14">
    <source>
        <dbReference type="SAM" id="MobiDB-lite"/>
    </source>
</evidence>
<evidence type="ECO:0000256" key="8">
    <source>
        <dbReference type="ARBA" id="ARBA00022927"/>
    </source>
</evidence>
<keyword evidence="8 13" id="KW-0653">Protein transport</keyword>
<protein>
    <recommendedName>
        <fullName evidence="4 13">Conserved oligomeric Golgi complex subunit 6</fullName>
        <shortName evidence="13">COG complex subunit 6</shortName>
    </recommendedName>
    <alternativeName>
        <fullName evidence="11 13">Component of oligomeric Golgi complex 6</fullName>
    </alternativeName>
</protein>
<feature type="compositionally biased region" description="Low complexity" evidence="14">
    <location>
        <begin position="1045"/>
        <end position="1063"/>
    </location>
</feature>
<dbReference type="InterPro" id="IPR010490">
    <property type="entry name" value="COG6"/>
</dbReference>
<accession>A0A4P7NDI3</accession>
<evidence type="ECO:0000256" key="11">
    <source>
        <dbReference type="ARBA" id="ARBA00031348"/>
    </source>
</evidence>
<evidence type="ECO:0000256" key="7">
    <source>
        <dbReference type="ARBA" id="ARBA00022840"/>
    </source>
</evidence>
<evidence type="ECO:0000256" key="12">
    <source>
        <dbReference type="ARBA" id="ARBA00043873"/>
    </source>
</evidence>
<dbReference type="PANTHER" id="PTHR21506">
    <property type="entry name" value="COMPONENT OF OLIGOMERIC GOLGI COMPLEX 6"/>
    <property type="match status" value="1"/>
</dbReference>
<sequence>MASAAFKETDMAGALSPVSSQTTNSSSLKGLSTLSSKVTSVLSTSYADSEFRDALSLLDSRGIQNTAEARRRLRLDLQREVIDSNGEIIDEFGRVADQLRRIGNTLEKLNKSYAEMKTQVTKAHECTSPVLQEASTLIAQKRQVEIKQRLLKSFSGHFLLPEDEVAILTLTSEPVDDRFFNVLAKARRIRKDCEILLGFENQTSGLQIMEQTSRNLDLAFQKLYRWIQREFKTLNLESPQLGSAIRRALRALAERPSLFQNCLDFFAEARENVLSDAFFTALTGTTSGGTVDHSVKPIEMAAHDPLRYVGDMLAWSHSATVSEREALEVLFVSDGDAIAKGIRSGRDTEVWRLVAEDGEEAPEFDPIKALNELVDRNVSGAARLLRQRVEQVIQTNEETILAYKLANLLGFYRVMFAKLLTEESILVECIRNLEAEALRQFRSLMRDYIANLQGEFQHVPPTLEPPDFLVPSLQQLDAIMKTYETSLTASGDREADFQPVLAEALDPFIAGCRNIGKALAPPKDSVFLINCLMAIKRVLMPFDFAKGRVEELGEEIGRESSKLSESQYLFFREASGLAEVFDAVQSLTDKPEDVERVRTLAPLAPAALVHASQRLDDFLPSALLDALENIKYLQDSTMARKITEEAAEKFCLNFEHVEYILMYADESAGQTPQAERSSEDDYGGPQLLRTLFPRTTGEIRHWYLRHLTRRYCRGLNGLDQPGLRSLTPKWRAELTSKTSDARPTTPSMDVDSPFRDLLRTTYDECFSEAQSAVTLEEQDAIAPADQRWRAVVGRIKYLRSLLPQEHAFKHETDKNAMKGLRELELTAQEHLDLHEGLRLSLQSLNINQPVASPNRSTCTEQDDGLAYGEAYQSYPRPPLPPRGTSSPGHSTAAVVDSRSSSDAELIPSHTDMSTLSSTSASKLPPPPAPERKSERPGSPGKHKFRTTLRTGKPGFRPRNAGPTAPGADMAAAAAWTSKDSRTYRDRSPSSEGSPRVAAAGARTQAYLASLSSPSDQYTMRFDRHTRRLVPNEKSRAEERSHSSEAADSAAAAMRSMSESTRASGSGNGVNDSNTAATAPALARQAARRSGEVAASSRTRRSADGPRPSLATAPAGRDGRSYSGSSRRERRVKEEPITLASNGATAKTHDERMPASTEGEDAEDICEDPSSMTWEAKRAWVLRNIPPGVEGPTAAQILDEIDPTKDVVHWKEIAGLDEAKNALKEAVVYPFLRPDLFKGLREPPRGILLFGPPGTGKTMLARAVATESESTYIAVTASTLNSKYLGESEKHVRALFTVAKMLAPSIIFIDEVDSVLSKRSSSGEHEASRRLKTEFLIQWSSLEKANTTVKQLNGGGSGDNRVLVLAATNRPWDLDDAATRRFARRQYIPLPESETRSVQLQKLLESELKHCLTESDVEELVRLTEGYSGSDITHLARQASYGPLRSHGEAVLQMTSEEIRPIDMSDFVACLRTVRPSVNQSSLKQFEEWARQFGETIG</sequence>
<dbReference type="GO" id="GO:0015031">
    <property type="term" value="P:protein transport"/>
    <property type="evidence" value="ECO:0007669"/>
    <property type="project" value="UniProtKB-KW"/>
</dbReference>
<dbReference type="InterPro" id="IPR041569">
    <property type="entry name" value="AAA_lid_3"/>
</dbReference>
<feature type="compositionally biased region" description="Low complexity" evidence="14">
    <location>
        <begin position="890"/>
        <end position="903"/>
    </location>
</feature>
<reference evidence="16 17" key="1">
    <citation type="journal article" date="2019" name="Mol. Biol. Evol.">
        <title>Blast fungal genomes show frequent chromosomal changes, gene gains and losses, and effector gene turnover.</title>
        <authorList>
            <person name="Gomez Luciano L.B."/>
            <person name="Jason Tsai I."/>
            <person name="Chuma I."/>
            <person name="Tosa Y."/>
            <person name="Chen Y.H."/>
            <person name="Li J.Y."/>
            <person name="Li M.Y."/>
            <person name="Jade Lu M.Y."/>
            <person name="Nakayashiki H."/>
            <person name="Li W.H."/>
        </authorList>
    </citation>
    <scope>NUCLEOTIDE SEQUENCE [LARGE SCALE GENOMIC DNA]</scope>
    <source>
        <strain evidence="16">MZ5-1-6</strain>
    </source>
</reference>
<comment type="function">
    <text evidence="12">Acts as a component of the peripheral membrane COG complex that is involved in intra-Golgi protein trafficking. COG is located at the cis-Golgi, and regulates tethering of retrograde intra-Golgi vesicles and possibly a number of other membrane trafficking events.</text>
</comment>
<keyword evidence="10 13" id="KW-0472">Membrane</keyword>
<keyword evidence="9 13" id="KW-0333">Golgi apparatus</keyword>
<keyword evidence="6" id="KW-0547">Nucleotide-binding</keyword>
<dbReference type="PANTHER" id="PTHR21506:SF0">
    <property type="entry name" value="CONSERVED OLIGOMERIC GOLGI COMPLEX SUBUNIT 6"/>
    <property type="match status" value="1"/>
</dbReference>
<feature type="compositionally biased region" description="Basic and acidic residues" evidence="14">
    <location>
        <begin position="978"/>
        <end position="988"/>
    </location>
</feature>
<name>A0A4P7NDI3_PYROR</name>
<dbReference type="InterPro" id="IPR048368">
    <property type="entry name" value="COG6_N"/>
</dbReference>
<dbReference type="EMBL" id="CP034206">
    <property type="protein sequence ID" value="QBZ59014.1"/>
    <property type="molecule type" value="Genomic_DNA"/>
</dbReference>
<dbReference type="FunFam" id="1.10.8.60:FF:000022">
    <property type="entry name" value="Fidgetin like 1"/>
    <property type="match status" value="1"/>
</dbReference>
<dbReference type="GO" id="GO:0017119">
    <property type="term" value="C:Golgi transport complex"/>
    <property type="evidence" value="ECO:0007669"/>
    <property type="project" value="UniProtKB-UniRule"/>
</dbReference>
<proteinExistence type="inferred from homology"/>
<dbReference type="SMART" id="SM00382">
    <property type="entry name" value="AAA"/>
    <property type="match status" value="1"/>
</dbReference>
<evidence type="ECO:0000256" key="3">
    <source>
        <dbReference type="ARBA" id="ARBA00011023"/>
    </source>
</evidence>
<feature type="domain" description="AAA+ ATPase" evidence="15">
    <location>
        <begin position="1242"/>
        <end position="1391"/>
    </location>
</feature>
<comment type="function">
    <text evidence="13">Acts as component of the peripheral membrane COG complex that is involved in intra-Golgi protein trafficking. COG is located at the cis-Golgi, and regulates tethering of retrograde intra-Golgi vesicles and possibly a number of other membrane trafficking events.</text>
</comment>
<dbReference type="CDD" id="cd19509">
    <property type="entry name" value="RecA-like_VPS4-like"/>
    <property type="match status" value="1"/>
</dbReference>
<feature type="compositionally biased region" description="Low complexity" evidence="14">
    <location>
        <begin position="1075"/>
        <end position="1084"/>
    </location>
</feature>
<dbReference type="InterPro" id="IPR003960">
    <property type="entry name" value="ATPase_AAA_CS"/>
</dbReference>
<evidence type="ECO:0000313" key="17">
    <source>
        <dbReference type="Proteomes" id="UP000294847"/>
    </source>
</evidence>
<evidence type="ECO:0000256" key="4">
    <source>
        <dbReference type="ARBA" id="ARBA00020973"/>
    </source>
</evidence>
<comment type="subcellular location">
    <subcellularLocation>
        <location evidence="1 13">Golgi apparatus membrane</location>
        <topology evidence="1 13">Peripheral membrane protein</topology>
    </subcellularLocation>
</comment>
<dbReference type="Gene3D" id="1.10.8.60">
    <property type="match status" value="1"/>
</dbReference>
<dbReference type="Pfam" id="PF20653">
    <property type="entry name" value="COG6_C"/>
    <property type="match status" value="1"/>
</dbReference>
<feature type="compositionally biased region" description="Polar residues" evidence="14">
    <location>
        <begin position="910"/>
        <end position="921"/>
    </location>
</feature>
<evidence type="ECO:0000256" key="13">
    <source>
        <dbReference type="RuleBase" id="RU365075"/>
    </source>
</evidence>
<dbReference type="SUPFAM" id="SSF52540">
    <property type="entry name" value="P-loop containing nucleoside triphosphate hydrolases"/>
    <property type="match status" value="1"/>
</dbReference>
<dbReference type="GO" id="GO:0000139">
    <property type="term" value="C:Golgi membrane"/>
    <property type="evidence" value="ECO:0007669"/>
    <property type="project" value="UniProtKB-SubCell"/>
</dbReference>
<dbReference type="InterPro" id="IPR048369">
    <property type="entry name" value="COG6_C"/>
</dbReference>
<dbReference type="SMART" id="SM01087">
    <property type="entry name" value="COG6"/>
    <property type="match status" value="1"/>
</dbReference>
<dbReference type="Pfam" id="PF09336">
    <property type="entry name" value="Vps4_C"/>
    <property type="match status" value="1"/>
</dbReference>
<evidence type="ECO:0000313" key="16">
    <source>
        <dbReference type="EMBL" id="QBZ59014.1"/>
    </source>
</evidence>
<dbReference type="GO" id="GO:0006891">
    <property type="term" value="P:intra-Golgi vesicle-mediated transport"/>
    <property type="evidence" value="ECO:0007669"/>
    <property type="project" value="UniProtKB-UniRule"/>
</dbReference>
<comment type="similarity">
    <text evidence="2">Belongs to the AAA ATPase family.</text>
</comment>
<feature type="compositionally biased region" description="Basic and acidic residues" evidence="14">
    <location>
        <begin position="1029"/>
        <end position="1044"/>
    </location>
</feature>
<dbReference type="InterPro" id="IPR027417">
    <property type="entry name" value="P-loop_NTPase"/>
</dbReference>
<evidence type="ECO:0000256" key="2">
    <source>
        <dbReference type="ARBA" id="ARBA00006914"/>
    </source>
</evidence>
<dbReference type="Pfam" id="PF06419">
    <property type="entry name" value="COG6_N"/>
    <property type="match status" value="1"/>
</dbReference>
<evidence type="ECO:0000256" key="10">
    <source>
        <dbReference type="ARBA" id="ARBA00023136"/>
    </source>
</evidence>
<dbReference type="Proteomes" id="UP000294847">
    <property type="component" value="Chromosome 3"/>
</dbReference>
<dbReference type="InterPro" id="IPR003959">
    <property type="entry name" value="ATPase_AAA_core"/>
</dbReference>
<dbReference type="Pfam" id="PF00004">
    <property type="entry name" value="AAA"/>
    <property type="match status" value="1"/>
</dbReference>
<dbReference type="InterPro" id="IPR003593">
    <property type="entry name" value="AAA+_ATPase"/>
</dbReference>
<dbReference type="Pfam" id="PF17862">
    <property type="entry name" value="AAA_lid_3"/>
    <property type="match status" value="1"/>
</dbReference>
<evidence type="ECO:0000256" key="6">
    <source>
        <dbReference type="ARBA" id="ARBA00022741"/>
    </source>
</evidence>
<comment type="subunit">
    <text evidence="13">Component of the conserved oligomeric Golgi complex.</text>
</comment>
<dbReference type="GO" id="GO:0016887">
    <property type="term" value="F:ATP hydrolysis activity"/>
    <property type="evidence" value="ECO:0007669"/>
    <property type="project" value="InterPro"/>
</dbReference>
<evidence type="ECO:0000256" key="1">
    <source>
        <dbReference type="ARBA" id="ARBA00004395"/>
    </source>
</evidence>
<feature type="region of interest" description="Disordered" evidence="14">
    <location>
        <begin position="870"/>
        <end position="1164"/>
    </location>
</feature>
<gene>
    <name evidence="16" type="ORF">PoMZ_03974</name>
</gene>
<keyword evidence="7" id="KW-0067">ATP-binding</keyword>
<dbReference type="PROSITE" id="PS00674">
    <property type="entry name" value="AAA"/>
    <property type="match status" value="1"/>
</dbReference>
<organism evidence="16 17">
    <name type="scientific">Pyricularia oryzae</name>
    <name type="common">Rice blast fungus</name>
    <name type="synonym">Magnaporthe oryzae</name>
    <dbReference type="NCBI Taxonomy" id="318829"/>
    <lineage>
        <taxon>Eukaryota</taxon>
        <taxon>Fungi</taxon>
        <taxon>Dikarya</taxon>
        <taxon>Ascomycota</taxon>
        <taxon>Pezizomycotina</taxon>
        <taxon>Sordariomycetes</taxon>
        <taxon>Sordariomycetidae</taxon>
        <taxon>Magnaporthales</taxon>
        <taxon>Pyriculariaceae</taxon>
        <taxon>Pyricularia</taxon>
    </lineage>
</organism>
<dbReference type="InterPro" id="IPR015415">
    <property type="entry name" value="Spast_Vps4_C"/>
</dbReference>